<feature type="transmembrane region" description="Helical" evidence="3">
    <location>
        <begin position="37"/>
        <end position="57"/>
    </location>
</feature>
<feature type="compositionally biased region" description="Low complexity" evidence="2">
    <location>
        <begin position="103"/>
        <end position="114"/>
    </location>
</feature>
<dbReference type="Pfam" id="PF25023">
    <property type="entry name" value="TEN_YD-shell"/>
    <property type="match status" value="1"/>
</dbReference>
<dbReference type="PANTHER" id="PTHR32305">
    <property type="match status" value="1"/>
</dbReference>
<dbReference type="SMART" id="SM00306">
    <property type="entry name" value="HintN"/>
    <property type="match status" value="1"/>
</dbReference>
<evidence type="ECO:0000313" key="5">
    <source>
        <dbReference type="EMBL" id="AXG79990.1"/>
    </source>
</evidence>
<keyword evidence="3" id="KW-0472">Membrane</keyword>
<dbReference type="SUPFAM" id="SSF51294">
    <property type="entry name" value="Hedgehog/intein (Hint) domain"/>
    <property type="match status" value="1"/>
</dbReference>
<proteinExistence type="predicted"/>
<dbReference type="InterPro" id="IPR022385">
    <property type="entry name" value="Rhs_assc_core"/>
</dbReference>
<keyword evidence="1" id="KW-0677">Repeat</keyword>
<dbReference type="GO" id="GO:0016539">
    <property type="term" value="P:intein-mediated protein splicing"/>
    <property type="evidence" value="ECO:0007669"/>
    <property type="project" value="InterPro"/>
</dbReference>
<dbReference type="Gene3D" id="2.180.10.10">
    <property type="entry name" value="RHS repeat-associated core"/>
    <property type="match status" value="2"/>
</dbReference>
<accession>A0A345HTG6</accession>
<keyword evidence="3" id="KW-1133">Transmembrane helix</keyword>
<feature type="domain" description="Hint" evidence="4">
    <location>
        <begin position="2212"/>
        <end position="2313"/>
    </location>
</feature>
<dbReference type="CDD" id="cd00081">
    <property type="entry name" value="Hint"/>
    <property type="match status" value="1"/>
</dbReference>
<dbReference type="InterPro" id="IPR036844">
    <property type="entry name" value="Hint_dom_sf"/>
</dbReference>
<evidence type="ECO:0000313" key="6">
    <source>
        <dbReference type="Proteomes" id="UP000253868"/>
    </source>
</evidence>
<dbReference type="KEGG" id="spad:DVK44_22660"/>
<dbReference type="Pfam" id="PF07591">
    <property type="entry name" value="PT-HINT"/>
    <property type="match status" value="1"/>
</dbReference>
<keyword evidence="6" id="KW-1185">Reference proteome</keyword>
<evidence type="ECO:0000256" key="3">
    <source>
        <dbReference type="SAM" id="Phobius"/>
    </source>
</evidence>
<dbReference type="NCBIfam" id="TIGR01643">
    <property type="entry name" value="YD_repeat_2x"/>
    <property type="match status" value="2"/>
</dbReference>
<dbReference type="InterPro" id="IPR050708">
    <property type="entry name" value="T6SS_VgrG/RHS"/>
</dbReference>
<dbReference type="InterPro" id="IPR056823">
    <property type="entry name" value="TEN-like_YD-shell"/>
</dbReference>
<gene>
    <name evidence="5" type="ORF">DVK44_22660</name>
</gene>
<keyword evidence="3" id="KW-0812">Transmembrane</keyword>
<protein>
    <recommendedName>
        <fullName evidence="4">Hint domain-containing protein</fullName>
    </recommendedName>
</protein>
<reference evidence="6" key="1">
    <citation type="submission" date="2018-07" db="EMBL/GenBank/DDBJ databases">
        <authorList>
            <person name="Zhao J."/>
        </authorList>
    </citation>
    <scope>NUCLEOTIDE SEQUENCE [LARGE SCALE GENOMIC DNA]</scope>
    <source>
        <strain evidence="6">GSSD-12</strain>
    </source>
</reference>
<feature type="region of interest" description="Disordered" evidence="2">
    <location>
        <begin position="1598"/>
        <end position="1617"/>
    </location>
</feature>
<evidence type="ECO:0000259" key="4">
    <source>
        <dbReference type="SMART" id="SM00306"/>
    </source>
</evidence>
<sequence length="2491" mass="262580">MTSCAAQPGAVPHGPGGSGVSRLSETRRRRRRVRRTVVPAVGLALLVTLLPAQAFALPPDPESVGLTEVFLEELDQEKEMPGTIVDKNLESLKTETPKDLEQAPTGTTTVPPAASGEVTFGSGTATAPARTVRTDGTASPAATPVGNLPVSLGQAEGEPTPTGTWKVAVAGRAETVERGVDGAVVTVQAPPAGVVPVSVRFDYKKFKNLYGADWASRLRLVQFPECYLTTPDVEECQEYEELESVNNTLDGTVTATVDPAAEGLAAPVSAPLSASDSRPTVQQAAYRGTTNTVAAAAGGSTAVLGVTDSGAGDGGSFKATPLASSGNWAAGGSSGSFSWSYPLTVPPTPAGPSPNISLNYDSQQVDGKTAVSSPQASWIGEGWDYEPGHIERRYRSCKDDTKKLKAGTPNNTATKTKTSDLCWLSYNAVMSLGGRTVELVRVGTTNLYRPQNDDGTRVELKTGGTNADDDGEYWVVTTPDGTTYYYGLNAVGGGHANTSSVSTVPVFGNHPGEPCYAATFAASRCGAGKQQAWRWGMDKVVDVHGNAMVVNWKQETNYYAVNKKTKTPEKYDRAAYPLSIEYGMRASDLTKPSATVEFGVKQRCLKSATACDAANFAKTDDPGAYRPWWDTPGNLNCKSNSKLCPAFPSFWTQLRLDTITTKAARPGQSGLGKVDTYTLRQSFPAEWYDTSPGLWLNSVTRTGFAPGDTTGTVQSADGVSFGHYTVGSSSPLRDRLRDRQLPNLVTSGSGTKNPGFTRPRIGVVATENGGDIEVEYTGGCAAEPATDKGKKNDTCYPVRWSPDGDVKKPAKAWFNKYVVDSVTERDRVTSFGKNVKTSYTYTSPAWDKSDDEFTRPSLRTHSVWRGYGQVAVTRGSKSSSEQGDPNSQSYTVTRFFQGTGGAVKDSKGAVELLADDAVQFAGMTAETLTYEHSEGRLLKRALTFPRSKQTASRAREAEDGTEMDPLLAQRVWVARTDAIQSVESSWQAVRTETTVDDTYGLPTQLEMSVVKPNGTGETRSNQVCVRTTYLHNTSAWIIGKARETRSTATPCSAFDTADPETQLLSSVRTSYDDQAWGTAPTKGLETTLAEINGTGSAHSVTTTSSYDDLGRLRKVSEPLSGTSETVFTPVGGGPVTAVKTINAMGHTSTTTYDPGRALPLTVTDTNGRVTRTEYDALGRVVRGWSPSRAGSKNADVEIAYQPAVATNKVTTPAAVTVKSLEDDGGYSHQVTIYDGLMRQVQTQSEAHGAGRIISDTKYDDHGLVREQTSGYLAKGGPETKLFARKSESLVPSKVKTRYDGMDRVVRSSVYHGAGFKYATYTTYTDTTVYVKPPGSSVPATKSYTDAMGRVTSVRHYTAADGVSSYRTTNYTYDARGNQTRATDPAGNAWTFSYDVRGRLTASTDPDTGSSSFGYDDADRQIRTTDALGKSLHTEYDVLGRTTAIREGSATAAPIKEYKYDTVSGAVGLPAASIRRDASKAEYINRITGYDTDYRPTGRETVIPVNSMTTGLSGTYAYSYAYTPTGKPLSVTLPAKGGLAKEKVVTRYDDDGLPESTSGIDWYTSDVTYSPYGEALRSVNGSQPGRVWTTNFVDQHSGSLQRTVTDRENGGVGEPRVSDSYYSYDASGKISSNARKLTETTGSSTWDNQCYTYDALGELVHAWTSNITPNQGGTGCRSSGGTNWGYTKTGAPSGGPVADAPTLATDAASPSTRLAASLTTAAPLASTVSTGTTAYRQTFTYDWLGNRATLTDHNTADATKNTTFKYGYGTTVAGQSLVQQPHILTSVASTPTGQGSAYSNNKVGNTTLRDLAKSTQSLEWTAEDQLDTITVDGVTTRYVYDADGNRLLENSPTGSTLYLGETELTTDSTGKITRASRAYAQAGAPTVVRTTTNGASTGHQLNVLITDAVGTANTTVSLTTGQSVTRRAFKPYGETRGTKPATWPNKRGYLGSGIDDTATGLTHLGAREYDQAAGRFLSADPIIDITDPLQMNGYAYSNNSPISSSDPTGLCPADICGHGKQNPSQHYGGGPKDPPADNKNSGNSGSSGGSQKTVTFTQTETVTVTKPEPCGGLCKIGGWFKKYKTEIITITVEVTVGVTCGAVAVGAGAVTGGVGAVAVGASCGAIAGAAGAAVGNAMNSDADHSIGGYGAAIGKGAVIGGISGAAGGALGNVAAKGIKAVGSKLVSRTGGAKAGGAVAGAKAGSKTAAKPVQACFLAGTPVLLADGTTKNIEDIKVGDQVLATNPATGETSAQPVTELLPSEGDKELNKLTIATPDGNKNITATAEHPFWAPKENAWINAADLKPGTTLHTPNGTTARIVRNDAYTDHVRTYNFSVAKLHTYYVVAGKTPVLVHNSCGPDMGTAARAAAKQAPEDATMASVARIKGTDMTEVGYSGASSRPAYLEPEIQKAAGDGGQMFGGDAANCAEIRACNALFANRAADFEDMFGRSLEFSDIEFLTVRSSTGLPEAACLSCQSVLVRRGATDLSVGR</sequence>
<dbReference type="PANTHER" id="PTHR32305:SF17">
    <property type="entry name" value="TRNA NUCLEASE WAPA"/>
    <property type="match status" value="1"/>
</dbReference>
<dbReference type="Gene3D" id="2.170.16.10">
    <property type="entry name" value="Hedgehog/Intein (Hint) domain"/>
    <property type="match status" value="1"/>
</dbReference>
<name>A0A345HTG6_9ACTN</name>
<dbReference type="PROSITE" id="PS50817">
    <property type="entry name" value="INTEIN_N_TER"/>
    <property type="match status" value="1"/>
</dbReference>
<dbReference type="OrthoDB" id="291011at2"/>
<evidence type="ECO:0000256" key="2">
    <source>
        <dbReference type="SAM" id="MobiDB-lite"/>
    </source>
</evidence>
<feature type="compositionally biased region" description="Low complexity" evidence="2">
    <location>
        <begin position="2039"/>
        <end position="2054"/>
    </location>
</feature>
<dbReference type="Proteomes" id="UP000253868">
    <property type="component" value="Chromosome"/>
</dbReference>
<dbReference type="InterPro" id="IPR006530">
    <property type="entry name" value="YD"/>
</dbReference>
<feature type="region of interest" description="Disordered" evidence="2">
    <location>
        <begin position="94"/>
        <end position="162"/>
    </location>
</feature>
<dbReference type="InterPro" id="IPR003587">
    <property type="entry name" value="Hint_dom_N"/>
</dbReference>
<organism evidence="5 6">
    <name type="scientific">Streptomyces paludis</name>
    <dbReference type="NCBI Taxonomy" id="2282738"/>
    <lineage>
        <taxon>Bacteria</taxon>
        <taxon>Bacillati</taxon>
        <taxon>Actinomycetota</taxon>
        <taxon>Actinomycetes</taxon>
        <taxon>Kitasatosporales</taxon>
        <taxon>Streptomycetaceae</taxon>
        <taxon>Streptomyces</taxon>
    </lineage>
</organism>
<dbReference type="NCBIfam" id="TIGR03696">
    <property type="entry name" value="Rhs_assc_core"/>
    <property type="match status" value="1"/>
</dbReference>
<dbReference type="Pfam" id="PF05593">
    <property type="entry name" value="RHS_repeat"/>
    <property type="match status" value="1"/>
</dbReference>
<dbReference type="InterPro" id="IPR031325">
    <property type="entry name" value="RHS_repeat"/>
</dbReference>
<feature type="region of interest" description="Disordered" evidence="2">
    <location>
        <begin position="2012"/>
        <end position="2054"/>
    </location>
</feature>
<dbReference type="InterPro" id="IPR006141">
    <property type="entry name" value="Intein_N"/>
</dbReference>
<dbReference type="EMBL" id="CP031194">
    <property type="protein sequence ID" value="AXG79990.1"/>
    <property type="molecule type" value="Genomic_DNA"/>
</dbReference>
<evidence type="ECO:0000256" key="1">
    <source>
        <dbReference type="ARBA" id="ARBA00022737"/>
    </source>
</evidence>
<feature type="region of interest" description="Disordered" evidence="2">
    <location>
        <begin position="1"/>
        <end position="33"/>
    </location>
</feature>